<dbReference type="EMBL" id="CP011541">
    <property type="protein sequence ID" value="AKK03602.1"/>
    <property type="molecule type" value="Genomic_DNA"/>
</dbReference>
<dbReference type="STRING" id="1050174.CEPID_08765"/>
<gene>
    <name evidence="4" type="ORF">CEPID_08765</name>
</gene>
<keyword evidence="5" id="KW-1185">Reference proteome</keyword>
<evidence type="ECO:0000256" key="1">
    <source>
        <dbReference type="SAM" id="Coils"/>
    </source>
</evidence>
<dbReference type="Gene3D" id="1.10.287.1490">
    <property type="match status" value="1"/>
</dbReference>
<name>A0A0G3GXL9_9CORY</name>
<feature type="coiled-coil region" evidence="1">
    <location>
        <begin position="49"/>
        <end position="155"/>
    </location>
</feature>
<dbReference type="Proteomes" id="UP000035368">
    <property type="component" value="Chromosome"/>
</dbReference>
<dbReference type="InterPro" id="IPR056003">
    <property type="entry name" value="CT398_CC_hairpin"/>
</dbReference>
<evidence type="ECO:0000313" key="4">
    <source>
        <dbReference type="EMBL" id="AKK03602.1"/>
    </source>
</evidence>
<proteinExistence type="predicted"/>
<reference evidence="4 5" key="1">
    <citation type="submission" date="2015-05" db="EMBL/GenBank/DDBJ databases">
        <title>Complete genome sequence of Corynebacterium epidermidicanis DSM 45586, isolated from the skin of a dog suffering from pruritus.</title>
        <authorList>
            <person name="Ruckert C."/>
            <person name="Albersmeier A."/>
            <person name="Winkler A."/>
            <person name="Tauch A."/>
        </authorList>
    </citation>
    <scope>NUCLEOTIDE SEQUENCE [LARGE SCALE GENOMIC DNA]</scope>
    <source>
        <strain evidence="4 5">DSM 45586</strain>
    </source>
</reference>
<dbReference type="PATRIC" id="fig|1050174.4.peg.1766"/>
<protein>
    <submittedName>
        <fullName evidence="4">Zn-ribbon protein, possibly nucleic acid-binding</fullName>
    </submittedName>
</protein>
<dbReference type="RefSeq" id="WP_047240605.1">
    <property type="nucleotide sequence ID" value="NZ_CP011541.1"/>
</dbReference>
<dbReference type="OrthoDB" id="9784388at2"/>
<feature type="domain" description="CT398-like coiled coil hairpin" evidence="3">
    <location>
        <begin position="26"/>
        <end position="185"/>
    </location>
</feature>
<accession>A0A0G3GXL9</accession>
<dbReference type="Pfam" id="PF24481">
    <property type="entry name" value="CT398_CC"/>
    <property type="match status" value="1"/>
</dbReference>
<evidence type="ECO:0000313" key="5">
    <source>
        <dbReference type="Proteomes" id="UP000035368"/>
    </source>
</evidence>
<dbReference type="KEGG" id="cei:CEPID_08765"/>
<keyword evidence="1" id="KW-0175">Coiled coil</keyword>
<dbReference type="AlphaFoldDB" id="A0A0G3GXL9"/>
<sequence>MKITPTEQKKLLELANLERTLDAGLRKQLPEDAEVTKLREQADRKRSLAASAQLNVADLELEIRRIQSDMTKLNRRISADKQGLGAATDADQRRDLEHDLVSAQRRLSDMQQELKEAHDEIHALRANVDRNGAELDEIERKLAAAQRAAESAQDAEDSKDRSGQAAELRVHISAEALAAYDEQRAIFGVGAAEFTGRTCGGCHLVLPPAALAEIRATPADEMPRCPDCGTYLVRR</sequence>
<evidence type="ECO:0000259" key="3">
    <source>
        <dbReference type="Pfam" id="PF24481"/>
    </source>
</evidence>
<organism evidence="4 5">
    <name type="scientific">Corynebacterium epidermidicanis</name>
    <dbReference type="NCBI Taxonomy" id="1050174"/>
    <lineage>
        <taxon>Bacteria</taxon>
        <taxon>Bacillati</taxon>
        <taxon>Actinomycetota</taxon>
        <taxon>Actinomycetes</taxon>
        <taxon>Mycobacteriales</taxon>
        <taxon>Corynebacteriaceae</taxon>
        <taxon>Corynebacterium</taxon>
    </lineage>
</organism>
<feature type="domain" description="C4-type zinc ribbon" evidence="2">
    <location>
        <begin position="198"/>
        <end position="232"/>
    </location>
</feature>
<evidence type="ECO:0000259" key="2">
    <source>
        <dbReference type="Pfam" id="PF02591"/>
    </source>
</evidence>
<dbReference type="Pfam" id="PF02591">
    <property type="entry name" value="Zn_ribbon_9"/>
    <property type="match status" value="1"/>
</dbReference>
<dbReference type="InterPro" id="IPR003743">
    <property type="entry name" value="Zf-RING_7"/>
</dbReference>